<evidence type="ECO:0000256" key="2">
    <source>
        <dbReference type="ARBA" id="ARBA00006484"/>
    </source>
</evidence>
<evidence type="ECO:0000313" key="6">
    <source>
        <dbReference type="EMBL" id="NOU92044.1"/>
    </source>
</evidence>
<gene>
    <name evidence="6" type="ORF">GC093_02175</name>
</gene>
<name>A0A972GJR8_9BACL</name>
<evidence type="ECO:0000256" key="1">
    <source>
        <dbReference type="ARBA" id="ARBA00004496"/>
    </source>
</evidence>
<dbReference type="GO" id="GO:0004757">
    <property type="term" value="F:sepiapterin reductase (NADP+) activity"/>
    <property type="evidence" value="ECO:0007669"/>
    <property type="project" value="TreeGrafter"/>
</dbReference>
<evidence type="ECO:0000256" key="4">
    <source>
        <dbReference type="ARBA" id="ARBA00022857"/>
    </source>
</evidence>
<evidence type="ECO:0000256" key="3">
    <source>
        <dbReference type="ARBA" id="ARBA00022490"/>
    </source>
</evidence>
<reference evidence="6" key="1">
    <citation type="submission" date="2019-10" db="EMBL/GenBank/DDBJ databases">
        <title>Description of Paenibacillus glebae sp. nov.</title>
        <authorList>
            <person name="Carlier A."/>
            <person name="Qi S."/>
        </authorList>
    </citation>
    <scope>NUCLEOTIDE SEQUENCE</scope>
    <source>
        <strain evidence="6">LMG 31456</strain>
    </source>
</reference>
<keyword evidence="4" id="KW-0521">NADP</keyword>
<proteinExistence type="inferred from homology"/>
<dbReference type="PANTHER" id="PTHR44085">
    <property type="entry name" value="SEPIAPTERIN REDUCTASE"/>
    <property type="match status" value="1"/>
</dbReference>
<evidence type="ECO:0000313" key="7">
    <source>
        <dbReference type="Proteomes" id="UP000641588"/>
    </source>
</evidence>
<dbReference type="GO" id="GO:0006729">
    <property type="term" value="P:tetrahydrobiopterin biosynthetic process"/>
    <property type="evidence" value="ECO:0007669"/>
    <property type="project" value="TreeGrafter"/>
</dbReference>
<dbReference type="SUPFAM" id="SSF51735">
    <property type="entry name" value="NAD(P)-binding Rossmann-fold domains"/>
    <property type="match status" value="1"/>
</dbReference>
<organism evidence="6 7">
    <name type="scientific">Paenibacillus foliorum</name>
    <dbReference type="NCBI Taxonomy" id="2654974"/>
    <lineage>
        <taxon>Bacteria</taxon>
        <taxon>Bacillati</taxon>
        <taxon>Bacillota</taxon>
        <taxon>Bacilli</taxon>
        <taxon>Bacillales</taxon>
        <taxon>Paenibacillaceae</taxon>
        <taxon>Paenibacillus</taxon>
    </lineage>
</organism>
<comment type="similarity">
    <text evidence="2">Belongs to the short-chain dehydrogenases/reductases (SDR) family.</text>
</comment>
<keyword evidence="5 6" id="KW-0560">Oxidoreductase</keyword>
<dbReference type="InterPro" id="IPR051721">
    <property type="entry name" value="Biopterin_syn/organic_redct"/>
</dbReference>
<dbReference type="EC" id="1.1.1.320" evidence="6"/>
<dbReference type="PROSITE" id="PS00061">
    <property type="entry name" value="ADH_SHORT"/>
    <property type="match status" value="1"/>
</dbReference>
<keyword evidence="7" id="KW-1185">Reference proteome</keyword>
<dbReference type="RefSeq" id="WP_171650219.1">
    <property type="nucleotide sequence ID" value="NZ_WHOD01000009.1"/>
</dbReference>
<dbReference type="Gene3D" id="3.40.50.720">
    <property type="entry name" value="NAD(P)-binding Rossmann-like Domain"/>
    <property type="match status" value="1"/>
</dbReference>
<keyword evidence="3" id="KW-0963">Cytoplasm</keyword>
<sequence length="246" mass="26995">MKYFIVTGTSRGLGRAIADKLIAQDHRLFCISRKKNDDLISKSSDANINYFEFDLNNINQIEELMQSIFSKVDSSKAEGIYLINNAAVISPLSSIEQASGEELARNLNVNLLAPMLLTSLFIRFTKQLAVEKRVLNVSSMSVKNHLSGMSAYSTSKAGLDVFSQCVGLEQGEGISSVKVVSVWPGMIDTLLQEEARNANQSTFASARIFAKVKERGMLESPEATAEKLVEFLLGESFVQGSVVENL</sequence>
<dbReference type="NCBIfam" id="NF005381">
    <property type="entry name" value="PRK06924.1"/>
    <property type="match status" value="1"/>
</dbReference>
<accession>A0A972GJR8</accession>
<protein>
    <submittedName>
        <fullName evidence="6">(S)-benzoin forming benzil reductase</fullName>
        <ecNumber evidence="6">1.1.1.320</ecNumber>
    </submittedName>
</protein>
<evidence type="ECO:0000256" key="5">
    <source>
        <dbReference type="ARBA" id="ARBA00023002"/>
    </source>
</evidence>
<comment type="caution">
    <text evidence="6">The sequence shown here is derived from an EMBL/GenBank/DDBJ whole genome shotgun (WGS) entry which is preliminary data.</text>
</comment>
<dbReference type="Pfam" id="PF00106">
    <property type="entry name" value="adh_short"/>
    <property type="match status" value="1"/>
</dbReference>
<dbReference type="InterPro" id="IPR002347">
    <property type="entry name" value="SDR_fam"/>
</dbReference>
<dbReference type="PANTHER" id="PTHR44085:SF2">
    <property type="entry name" value="SEPIAPTERIN REDUCTASE"/>
    <property type="match status" value="1"/>
</dbReference>
<comment type="subcellular location">
    <subcellularLocation>
        <location evidence="1">Cytoplasm</location>
    </subcellularLocation>
</comment>
<dbReference type="GO" id="GO:0005737">
    <property type="term" value="C:cytoplasm"/>
    <property type="evidence" value="ECO:0007669"/>
    <property type="project" value="UniProtKB-SubCell"/>
</dbReference>
<dbReference type="PRINTS" id="PR00081">
    <property type="entry name" value="GDHRDH"/>
</dbReference>
<dbReference type="InterPro" id="IPR020904">
    <property type="entry name" value="Sc_DH/Rdtase_CS"/>
</dbReference>
<dbReference type="EMBL" id="WHOD01000009">
    <property type="protein sequence ID" value="NOU92044.1"/>
    <property type="molecule type" value="Genomic_DNA"/>
</dbReference>
<dbReference type="Proteomes" id="UP000641588">
    <property type="component" value="Unassembled WGS sequence"/>
</dbReference>
<dbReference type="AlphaFoldDB" id="A0A972GJR8"/>
<dbReference type="InterPro" id="IPR036291">
    <property type="entry name" value="NAD(P)-bd_dom_sf"/>
</dbReference>